<reference evidence="2" key="2">
    <citation type="journal article" date="2021" name="Genome Biol. Evol.">
        <title>Developing a high-quality reference genome for a parasitic bivalve with doubly uniparental inheritance (Bivalvia: Unionida).</title>
        <authorList>
            <person name="Smith C.H."/>
        </authorList>
    </citation>
    <scope>NUCLEOTIDE SEQUENCE</scope>
    <source>
        <strain evidence="2">CHS0354</strain>
        <tissue evidence="2">Mantle</tissue>
    </source>
</reference>
<dbReference type="InterPro" id="IPR023262">
    <property type="entry name" value="AROS"/>
</dbReference>
<evidence type="ECO:0008006" key="4">
    <source>
        <dbReference type="Google" id="ProtNLM"/>
    </source>
</evidence>
<protein>
    <recommendedName>
        <fullName evidence="4">40S ribosomal protein S19-binding protein 1</fullName>
    </recommendedName>
</protein>
<evidence type="ECO:0000313" key="2">
    <source>
        <dbReference type="EMBL" id="KAK3591338.1"/>
    </source>
</evidence>
<organism evidence="2 3">
    <name type="scientific">Potamilus streckersoni</name>
    <dbReference type="NCBI Taxonomy" id="2493646"/>
    <lineage>
        <taxon>Eukaryota</taxon>
        <taxon>Metazoa</taxon>
        <taxon>Spiralia</taxon>
        <taxon>Lophotrochozoa</taxon>
        <taxon>Mollusca</taxon>
        <taxon>Bivalvia</taxon>
        <taxon>Autobranchia</taxon>
        <taxon>Heteroconchia</taxon>
        <taxon>Palaeoheterodonta</taxon>
        <taxon>Unionida</taxon>
        <taxon>Unionoidea</taxon>
        <taxon>Unionidae</taxon>
        <taxon>Ambleminae</taxon>
        <taxon>Lampsilini</taxon>
        <taxon>Potamilus</taxon>
    </lineage>
</organism>
<accession>A0AAE0SH49</accession>
<gene>
    <name evidence="2" type="ORF">CHS0354_028446</name>
</gene>
<sequence length="146" mass="17083">MSNFHVRQSLALFEEEFKQENVTPKRKKSNDPMKLISTRKWGVKKELQKLKTRQRKKTSTSSRSSLIEAYKTTKDADYTDDCLSILQRLSAEAGSTQTTKAAEAVVEREKCRLSKNMRIEKKPKDESTVFTDRDFDRFEEEDNFFS</sequence>
<name>A0AAE0SH49_9BIVA</name>
<feature type="region of interest" description="Disordered" evidence="1">
    <location>
        <begin position="19"/>
        <end position="38"/>
    </location>
</feature>
<reference evidence="2" key="1">
    <citation type="journal article" date="2021" name="Genome Biol. Evol.">
        <title>A High-Quality Reference Genome for a Parasitic Bivalve with Doubly Uniparental Inheritance (Bivalvia: Unionida).</title>
        <authorList>
            <person name="Smith C.H."/>
        </authorList>
    </citation>
    <scope>NUCLEOTIDE SEQUENCE</scope>
    <source>
        <strain evidence="2">CHS0354</strain>
    </source>
</reference>
<proteinExistence type="predicted"/>
<evidence type="ECO:0000313" key="3">
    <source>
        <dbReference type="Proteomes" id="UP001195483"/>
    </source>
</evidence>
<dbReference type="EMBL" id="JAEAOA010001700">
    <property type="protein sequence ID" value="KAK3591338.1"/>
    <property type="molecule type" value="Genomic_DNA"/>
</dbReference>
<evidence type="ECO:0000256" key="1">
    <source>
        <dbReference type="SAM" id="MobiDB-lite"/>
    </source>
</evidence>
<reference evidence="2" key="3">
    <citation type="submission" date="2023-05" db="EMBL/GenBank/DDBJ databases">
        <authorList>
            <person name="Smith C.H."/>
        </authorList>
    </citation>
    <scope>NUCLEOTIDE SEQUENCE</scope>
    <source>
        <strain evidence="2">CHS0354</strain>
        <tissue evidence="2">Mantle</tissue>
    </source>
</reference>
<keyword evidence="3" id="KW-1185">Reference proteome</keyword>
<dbReference type="Pfam" id="PF15684">
    <property type="entry name" value="AROS"/>
    <property type="match status" value="1"/>
</dbReference>
<comment type="caution">
    <text evidence="2">The sequence shown here is derived from an EMBL/GenBank/DDBJ whole genome shotgun (WGS) entry which is preliminary data.</text>
</comment>
<dbReference type="Proteomes" id="UP001195483">
    <property type="component" value="Unassembled WGS sequence"/>
</dbReference>
<dbReference type="AlphaFoldDB" id="A0AAE0SH49"/>